<reference evidence="1" key="1">
    <citation type="submission" date="2019-08" db="EMBL/GenBank/DDBJ databases">
        <title>The improved chromosome-level genome for the pearl oyster Pinctada fucata martensii using PacBio sequencing and Hi-C.</title>
        <authorList>
            <person name="Zheng Z."/>
        </authorList>
    </citation>
    <scope>NUCLEOTIDE SEQUENCE</scope>
    <source>
        <strain evidence="1">ZZ-2019</strain>
        <tissue evidence="1">Adductor muscle</tissue>
    </source>
</reference>
<evidence type="ECO:0000313" key="1">
    <source>
        <dbReference type="EMBL" id="KAK3108397.1"/>
    </source>
</evidence>
<keyword evidence="2" id="KW-1185">Reference proteome</keyword>
<proteinExistence type="predicted"/>
<accession>A0AA88YN66</accession>
<comment type="caution">
    <text evidence="1">The sequence shown here is derived from an EMBL/GenBank/DDBJ whole genome shotgun (WGS) entry which is preliminary data.</text>
</comment>
<protein>
    <submittedName>
        <fullName evidence="1">Uncharacterized protein</fullName>
    </submittedName>
</protein>
<feature type="non-terminal residue" evidence="1">
    <location>
        <position position="1"/>
    </location>
</feature>
<sequence length="306" mass="34621">SWEERSLLIMRNLDSWDNLWGLSDFILSEMPILPTQLASSWKAPELVKLEKYKAYGIPLDVGERSIRKTTSNGNCIFNAISIALYGDETMALPLKLGSVLTAAENLVPFTKYLCEEYAVNLQRWLSSFALDVEAAEDVESACRNELVRILQAPYSDGTLLHLHIVANYVKRPIHQHCAKDSDLFMQYKQVIYPFNSRFQPSAIHLVWVPSKPKSRHSSYNHVVPAVCSVGPYGSHIEECAFQGLGTCKFIPIGFDEEEGAAWVECTLCGQWVHKECMGVTTRDFFEWDDFPCGCDRLVDGEVSLKR</sequence>
<dbReference type="Gene3D" id="3.90.70.80">
    <property type="match status" value="1"/>
</dbReference>
<dbReference type="SUPFAM" id="SSF57903">
    <property type="entry name" value="FYVE/PHD zinc finger"/>
    <property type="match status" value="1"/>
</dbReference>
<dbReference type="EMBL" id="VSWD01000001">
    <property type="protein sequence ID" value="KAK3108397.1"/>
    <property type="molecule type" value="Genomic_DNA"/>
</dbReference>
<gene>
    <name evidence="1" type="ORF">FSP39_007156</name>
</gene>
<organism evidence="1 2">
    <name type="scientific">Pinctada imbricata</name>
    <name type="common">Atlantic pearl-oyster</name>
    <name type="synonym">Pinctada martensii</name>
    <dbReference type="NCBI Taxonomy" id="66713"/>
    <lineage>
        <taxon>Eukaryota</taxon>
        <taxon>Metazoa</taxon>
        <taxon>Spiralia</taxon>
        <taxon>Lophotrochozoa</taxon>
        <taxon>Mollusca</taxon>
        <taxon>Bivalvia</taxon>
        <taxon>Autobranchia</taxon>
        <taxon>Pteriomorphia</taxon>
        <taxon>Pterioida</taxon>
        <taxon>Pterioidea</taxon>
        <taxon>Pteriidae</taxon>
        <taxon>Pinctada</taxon>
    </lineage>
</organism>
<evidence type="ECO:0000313" key="2">
    <source>
        <dbReference type="Proteomes" id="UP001186944"/>
    </source>
</evidence>
<dbReference type="InterPro" id="IPR011011">
    <property type="entry name" value="Znf_FYVE_PHD"/>
</dbReference>
<dbReference type="Proteomes" id="UP001186944">
    <property type="component" value="Unassembled WGS sequence"/>
</dbReference>
<dbReference type="AlphaFoldDB" id="A0AA88YN66"/>
<name>A0AA88YN66_PINIB</name>